<feature type="domain" description="NTP pyrophosphohydrolase MazG-like" evidence="2">
    <location>
        <begin position="157"/>
        <end position="219"/>
    </location>
</feature>
<name>A0A7C2APZ6_UNCW3</name>
<dbReference type="GO" id="GO:0047429">
    <property type="term" value="F:nucleoside triphosphate diphosphatase activity"/>
    <property type="evidence" value="ECO:0007669"/>
    <property type="project" value="UniProtKB-EC"/>
</dbReference>
<dbReference type="CDD" id="cd11528">
    <property type="entry name" value="NTP-PPase_MazG_Nterm"/>
    <property type="match status" value="1"/>
</dbReference>
<dbReference type="PANTHER" id="PTHR30522:SF0">
    <property type="entry name" value="NUCLEOSIDE TRIPHOSPHATE PYROPHOSPHOHYDROLASE"/>
    <property type="match status" value="1"/>
</dbReference>
<dbReference type="GO" id="GO:0006203">
    <property type="term" value="P:dGTP catabolic process"/>
    <property type="evidence" value="ECO:0007669"/>
    <property type="project" value="TreeGrafter"/>
</dbReference>
<dbReference type="Pfam" id="PF03819">
    <property type="entry name" value="MazG"/>
    <property type="match status" value="2"/>
</dbReference>
<dbReference type="NCBIfam" id="TIGR00444">
    <property type="entry name" value="mazG"/>
    <property type="match status" value="1"/>
</dbReference>
<dbReference type="AlphaFoldDB" id="A0A7C2APZ6"/>
<dbReference type="EC" id="3.6.1.9" evidence="4"/>
<reference evidence="4" key="1">
    <citation type="journal article" date="2020" name="mSystems">
        <title>Genome- and Community-Level Interaction Insights into Carbon Utilization and Element Cycling Functions of Hydrothermarchaeota in Hydrothermal Sediment.</title>
        <authorList>
            <person name="Zhou Z."/>
            <person name="Liu Y."/>
            <person name="Xu W."/>
            <person name="Pan J."/>
            <person name="Luo Z.H."/>
            <person name="Li M."/>
        </authorList>
    </citation>
    <scope>NUCLEOTIDE SEQUENCE [LARGE SCALE GENOMIC DNA]</scope>
    <source>
        <strain evidence="4">SpSt-236</strain>
        <strain evidence="3">SpSt-265</strain>
    </source>
</reference>
<dbReference type="InterPro" id="IPR004518">
    <property type="entry name" value="MazG-like_dom"/>
</dbReference>
<dbReference type="GO" id="GO:0046076">
    <property type="term" value="P:dTTP catabolic process"/>
    <property type="evidence" value="ECO:0007669"/>
    <property type="project" value="TreeGrafter"/>
</dbReference>
<feature type="domain" description="NTP pyrophosphohydrolase MazG-like" evidence="2">
    <location>
        <begin position="22"/>
        <end position="95"/>
    </location>
</feature>
<proteinExistence type="predicted"/>
<dbReference type="GO" id="GO:0046081">
    <property type="term" value="P:dUTP catabolic process"/>
    <property type="evidence" value="ECO:0007669"/>
    <property type="project" value="TreeGrafter"/>
</dbReference>
<dbReference type="Gene3D" id="1.10.287.1080">
    <property type="entry name" value="MazG-like"/>
    <property type="match status" value="2"/>
</dbReference>
<dbReference type="EMBL" id="DSKA01000243">
    <property type="protein sequence ID" value="HEE18572.1"/>
    <property type="molecule type" value="Genomic_DNA"/>
</dbReference>
<evidence type="ECO:0000313" key="3">
    <source>
        <dbReference type="EMBL" id="HEA86833.1"/>
    </source>
</evidence>
<gene>
    <name evidence="4" type="ORF">ENP62_03360</name>
    <name evidence="3" type="ORF">ENP94_02355</name>
</gene>
<dbReference type="InterPro" id="IPR048011">
    <property type="entry name" value="NTP-PPase_MazG-like_C"/>
</dbReference>
<dbReference type="InterPro" id="IPR011551">
    <property type="entry name" value="NTP_PyrPHydrolase_MazG"/>
</dbReference>
<sequence>MVDKLIELVRILRRRCPWDRKQTLNSTRPLILNETFELEEALRTKNRQAIIEELGDYLFMGIFLAEVAEAEMGIGLPEVIKGVIKKLKARHPHVFGNVHVRNEEEVLKNWERIKQTHSRKTLLSGIPKALPALQQAQLIQERCRRVGFDWENWPAVLAKVEEEIDELKSELARSRIRRDRVREELGDLLFAIVNLCRHLNVDAEGTLKDANRKFCQRFNSVERELERQGRKLSETTLDEMESLWQKSKQRR</sequence>
<dbReference type="InterPro" id="IPR048015">
    <property type="entry name" value="NTP-PPase_MazG-like_N"/>
</dbReference>
<keyword evidence="4" id="KW-0378">Hydrolase</keyword>
<dbReference type="SUPFAM" id="SSF101386">
    <property type="entry name" value="all-alpha NTP pyrophosphatases"/>
    <property type="match status" value="2"/>
</dbReference>
<organism evidence="4">
    <name type="scientific">candidate division WOR-3 bacterium</name>
    <dbReference type="NCBI Taxonomy" id="2052148"/>
    <lineage>
        <taxon>Bacteria</taxon>
        <taxon>Bacteria division WOR-3</taxon>
    </lineage>
</organism>
<protein>
    <submittedName>
        <fullName evidence="4">Nucleoside triphosphate pyrophosphohydrolase</fullName>
        <ecNumber evidence="4">3.6.1.9</ecNumber>
    </submittedName>
</protein>
<evidence type="ECO:0000256" key="1">
    <source>
        <dbReference type="SAM" id="Coils"/>
    </source>
</evidence>
<comment type="caution">
    <text evidence="4">The sequence shown here is derived from an EMBL/GenBank/DDBJ whole genome shotgun (WGS) entry which is preliminary data.</text>
</comment>
<evidence type="ECO:0000313" key="4">
    <source>
        <dbReference type="EMBL" id="HEE18572.1"/>
    </source>
</evidence>
<feature type="coiled-coil region" evidence="1">
    <location>
        <begin position="157"/>
        <end position="184"/>
    </location>
</feature>
<dbReference type="PANTHER" id="PTHR30522">
    <property type="entry name" value="NUCLEOSIDE TRIPHOSPHATE PYROPHOSPHOHYDROLASE"/>
    <property type="match status" value="1"/>
</dbReference>
<dbReference type="CDD" id="cd11529">
    <property type="entry name" value="NTP-PPase_MazG_Cterm"/>
    <property type="match status" value="1"/>
</dbReference>
<dbReference type="GO" id="GO:0046052">
    <property type="term" value="P:UTP catabolic process"/>
    <property type="evidence" value="ECO:0007669"/>
    <property type="project" value="TreeGrafter"/>
</dbReference>
<dbReference type="EMBL" id="DSLG01000002">
    <property type="protein sequence ID" value="HEA86833.1"/>
    <property type="molecule type" value="Genomic_DNA"/>
</dbReference>
<evidence type="ECO:0000259" key="2">
    <source>
        <dbReference type="Pfam" id="PF03819"/>
    </source>
</evidence>
<accession>A0A7C2APZ6</accession>
<dbReference type="FunFam" id="1.10.287.1080:FF:000003">
    <property type="entry name" value="Nucleoside triphosphate pyrophosphohydrolase"/>
    <property type="match status" value="1"/>
</dbReference>
<dbReference type="GO" id="GO:0046061">
    <property type="term" value="P:dATP catabolic process"/>
    <property type="evidence" value="ECO:0007669"/>
    <property type="project" value="TreeGrafter"/>
</dbReference>
<dbReference type="NCBIfam" id="NF007113">
    <property type="entry name" value="PRK09562.1"/>
    <property type="match status" value="1"/>
</dbReference>
<keyword evidence="1" id="KW-0175">Coiled coil</keyword>
<dbReference type="GO" id="GO:0046047">
    <property type="term" value="P:TTP catabolic process"/>
    <property type="evidence" value="ECO:0007669"/>
    <property type="project" value="TreeGrafter"/>
</dbReference>